<name>A0A6G6Y505_9SPHN</name>
<keyword evidence="4" id="KW-1185">Reference proteome</keyword>
<organism evidence="3 4">
    <name type="scientific">Stakelama tenebrarum</name>
    <dbReference type="NCBI Taxonomy" id="2711215"/>
    <lineage>
        <taxon>Bacteria</taxon>
        <taxon>Pseudomonadati</taxon>
        <taxon>Pseudomonadota</taxon>
        <taxon>Alphaproteobacteria</taxon>
        <taxon>Sphingomonadales</taxon>
        <taxon>Sphingomonadaceae</taxon>
        <taxon>Stakelama</taxon>
    </lineage>
</organism>
<feature type="compositionally biased region" description="Low complexity" evidence="1">
    <location>
        <begin position="244"/>
        <end position="259"/>
    </location>
</feature>
<feature type="compositionally biased region" description="Polar residues" evidence="1">
    <location>
        <begin position="445"/>
        <end position="458"/>
    </location>
</feature>
<gene>
    <name evidence="3" type="ORF">G5C33_07680</name>
</gene>
<feature type="compositionally biased region" description="Polar residues" evidence="1">
    <location>
        <begin position="383"/>
        <end position="397"/>
    </location>
</feature>
<feature type="compositionally biased region" description="Low complexity" evidence="1">
    <location>
        <begin position="370"/>
        <end position="381"/>
    </location>
</feature>
<accession>A0A6G6Y505</accession>
<dbReference type="Gene3D" id="3.30.750.140">
    <property type="match status" value="1"/>
</dbReference>
<feature type="region of interest" description="Disordered" evidence="1">
    <location>
        <begin position="354"/>
        <end position="514"/>
    </location>
</feature>
<dbReference type="KEGG" id="spzr:G5C33_07680"/>
<feature type="region of interest" description="Disordered" evidence="1">
    <location>
        <begin position="590"/>
        <end position="645"/>
    </location>
</feature>
<evidence type="ECO:0000259" key="2">
    <source>
        <dbReference type="Pfam" id="PF02120"/>
    </source>
</evidence>
<evidence type="ECO:0000313" key="3">
    <source>
        <dbReference type="EMBL" id="QIG79683.1"/>
    </source>
</evidence>
<dbReference type="Proteomes" id="UP000501568">
    <property type="component" value="Chromosome"/>
</dbReference>
<proteinExistence type="predicted"/>
<dbReference type="AlphaFoldDB" id="A0A6G6Y505"/>
<feature type="compositionally biased region" description="Polar residues" evidence="1">
    <location>
        <begin position="409"/>
        <end position="427"/>
    </location>
</feature>
<protein>
    <recommendedName>
        <fullName evidence="2">Flagellar hook-length control protein-like C-terminal domain-containing protein</fullName>
    </recommendedName>
</protein>
<feature type="region of interest" description="Disordered" evidence="1">
    <location>
        <begin position="186"/>
        <end position="339"/>
    </location>
</feature>
<evidence type="ECO:0000256" key="1">
    <source>
        <dbReference type="SAM" id="MobiDB-lite"/>
    </source>
</evidence>
<feature type="compositionally biased region" description="Low complexity" evidence="1">
    <location>
        <begin position="481"/>
        <end position="502"/>
    </location>
</feature>
<feature type="compositionally biased region" description="Low complexity" evidence="1">
    <location>
        <begin position="218"/>
        <end position="236"/>
    </location>
</feature>
<feature type="compositionally biased region" description="Low complexity" evidence="1">
    <location>
        <begin position="186"/>
        <end position="197"/>
    </location>
</feature>
<feature type="compositionally biased region" description="Pro residues" evidence="1">
    <location>
        <begin position="467"/>
        <end position="479"/>
    </location>
</feature>
<feature type="domain" description="Flagellar hook-length control protein-like C-terminal" evidence="2">
    <location>
        <begin position="522"/>
        <end position="604"/>
    </location>
</feature>
<feature type="compositionally biased region" description="Basic and acidic residues" evidence="1">
    <location>
        <begin position="428"/>
        <end position="441"/>
    </location>
</feature>
<dbReference type="InterPro" id="IPR038610">
    <property type="entry name" value="FliK-like_C_sf"/>
</dbReference>
<dbReference type="CDD" id="cd17470">
    <property type="entry name" value="T3SS_Flik_C"/>
    <property type="match status" value="1"/>
</dbReference>
<reference evidence="3 4" key="1">
    <citation type="submission" date="2020-02" db="EMBL/GenBank/DDBJ databases">
        <authorList>
            <person name="Zheng R.K."/>
            <person name="Sun C.M."/>
        </authorList>
    </citation>
    <scope>NUCLEOTIDE SEQUENCE [LARGE SCALE GENOMIC DNA]</scope>
    <source>
        <strain evidence="4">zrk23</strain>
    </source>
</reference>
<dbReference type="InterPro" id="IPR021136">
    <property type="entry name" value="Flagellar_hook_control-like_C"/>
</dbReference>
<dbReference type="Pfam" id="PF02120">
    <property type="entry name" value="Flg_hook"/>
    <property type="match status" value="1"/>
</dbReference>
<feature type="compositionally biased region" description="Low complexity" evidence="1">
    <location>
        <begin position="603"/>
        <end position="613"/>
    </location>
</feature>
<dbReference type="RefSeq" id="WP_165326683.1">
    <property type="nucleotide sequence ID" value="NZ_CP049109.1"/>
</dbReference>
<sequence>MKVADSGLAANSLLPGFASGANAGPGFGILVETGNALARTLVPGASKFGETGPASLATAPVLPEGDAAATLLLGAKPAGTGFPPAVEAGPAMLAHAEDMPQRPAEAGMPAIQPATAPRARRTMLPELLTGGSLLTTAATGVNKSVPAPIAARVLGASPAMPRGETAMPVTASAPAIGDTALASATPLAPATPETAASDGQTAGLKPLAAPVGAPQPDATIATRQPAAATQQATNPQGSEPTIVPGTPSSATPTAAPAAGSDKRLTETTAAPVDSRAHASPLTQAGDNVAEQAPSDTPAPPATAATQTRPSDVEAKSPVAEPTGRRGLEPSDDPAPVASDAAVMIAPAAIAERPAEPVPAVAQDARQQSFTTAASPAAEPATGQEPSATTDRNGNTDSFKIATGPEGTGTPDTSNDGAGQNGDGSNASHGERDFTNLMRDKPTATPGESTDSSKVSSQDARPLQPGSAPAPTPDRMPVPGQPAASAATAAPAGTTAAPAPVAAHDVELDSGSGHVGRDLGIAIARKVQNGEDMLRVRMNPGDLGRVEVTLAFDDKGHVQATLKADTQAAIELLRRDAADLGRALDQAGVRADPQNFRFESRSDGNQQQQMMQQNGGSGGNGGQHRQNPTGNPANDGDFVDSDAGYRPVSLDGRVDLIA</sequence>
<evidence type="ECO:0000313" key="4">
    <source>
        <dbReference type="Proteomes" id="UP000501568"/>
    </source>
</evidence>
<dbReference type="EMBL" id="CP049109">
    <property type="protein sequence ID" value="QIG79683.1"/>
    <property type="molecule type" value="Genomic_DNA"/>
</dbReference>